<dbReference type="SUPFAM" id="SSF53474">
    <property type="entry name" value="alpha/beta-Hydrolases"/>
    <property type="match status" value="1"/>
</dbReference>
<evidence type="ECO:0000256" key="2">
    <source>
        <dbReference type="ARBA" id="ARBA00022801"/>
    </source>
</evidence>
<dbReference type="PANTHER" id="PTHR46118:SF4">
    <property type="entry name" value="PROTEIN ABHD11"/>
    <property type="match status" value="1"/>
</dbReference>
<name>A0A1C6YF74_PLABE</name>
<evidence type="ECO:0000259" key="4">
    <source>
        <dbReference type="Pfam" id="PF00561"/>
    </source>
</evidence>
<protein>
    <submittedName>
        <fullName evidence="5">Alpha/beta hydrolase, putative</fullName>
    </submittedName>
</protein>
<keyword evidence="2 5" id="KW-0378">Hydrolase</keyword>
<keyword evidence="3" id="KW-1133">Transmembrane helix</keyword>
<dbReference type="EMBL" id="LT608145">
    <property type="protein sequence ID" value="SCM21786.1"/>
    <property type="molecule type" value="Genomic_DNA"/>
</dbReference>
<evidence type="ECO:0000313" key="5">
    <source>
        <dbReference type="EMBL" id="SCM21786.1"/>
    </source>
</evidence>
<dbReference type="Pfam" id="PF00561">
    <property type="entry name" value="Abhydrolase_1"/>
    <property type="match status" value="1"/>
</dbReference>
<proteinExistence type="inferred from homology"/>
<organism evidence="5">
    <name type="scientific">Plasmodium berghei</name>
    <dbReference type="NCBI Taxonomy" id="5821"/>
    <lineage>
        <taxon>Eukaryota</taxon>
        <taxon>Sar</taxon>
        <taxon>Alveolata</taxon>
        <taxon>Apicomplexa</taxon>
        <taxon>Aconoidasida</taxon>
        <taxon>Haemosporida</taxon>
        <taxon>Plasmodiidae</taxon>
        <taxon>Plasmodium</taxon>
        <taxon>Plasmodium (Vinckeia)</taxon>
    </lineage>
</organism>
<dbReference type="GO" id="GO:0052689">
    <property type="term" value="F:carboxylic ester hydrolase activity"/>
    <property type="evidence" value="ECO:0007669"/>
    <property type="project" value="TreeGrafter"/>
</dbReference>
<accession>A0A1C6YF74</accession>
<dbReference type="Gene3D" id="3.40.50.1820">
    <property type="entry name" value="alpha/beta hydrolase"/>
    <property type="match status" value="1"/>
</dbReference>
<dbReference type="Proteomes" id="UP000516480">
    <property type="component" value="Chromosome 9"/>
</dbReference>
<comment type="similarity">
    <text evidence="1">Belongs to the AB hydrolase superfamily.</text>
</comment>
<dbReference type="AlphaFoldDB" id="A0A1C6YF74"/>
<keyword evidence="3" id="KW-0812">Transmembrane</keyword>
<keyword evidence="3" id="KW-0472">Membrane</keyword>
<sequence length="398" mass="46527">MEKMKSLIHSLFIFLYMFNIYECFFFEKNIIEKFECGNKVNRYYNKKRKTMSSGLLYKLNKFYRINKSIYNSFSCGNTILNCKFKGKICTLNGKGANKNRAFFSYGSYNNADKETVYMIDGISFTMRNNSSIYKEETNDIPILLLHGCYGSKKNFRNFNKMLKSNKIISLDLPNHGESKHTDNMKYNNIEEDIKNVLSKLNIKSCCLVGFSLGGKVSMYTALKNPGLFSHLIIMDILPYNYNSNNIEIALPYSIKKMSKTLYNIKINKNPKNKFEFLTYLKEELPDIPDSFSQFICMSLKENEQKNKLTWNINVETIYNEIHNITNFPLNYEKYKYMNPCSFVIAKKSDLAYTIPDYDQIIKNFFPFSKNFILENSSHAVYVDAPYECAQIINQTITL</sequence>
<evidence type="ECO:0000256" key="3">
    <source>
        <dbReference type="SAM" id="Phobius"/>
    </source>
</evidence>
<feature type="domain" description="AB hydrolase-1" evidence="4">
    <location>
        <begin position="141"/>
        <end position="384"/>
    </location>
</feature>
<reference evidence="5" key="1">
    <citation type="submission" date="2016-08" db="EMBL/GenBank/DDBJ databases">
        <authorList>
            <consortium name="Pathogen Informatics"/>
        </authorList>
    </citation>
    <scope>NUCLEOTIDE SEQUENCE [LARGE SCALE GENOMIC DNA]</scope>
    <source>
        <strain evidence="5">NK65 ny</strain>
    </source>
</reference>
<dbReference type="PANTHER" id="PTHR46118">
    <property type="entry name" value="PROTEIN ABHD11"/>
    <property type="match status" value="1"/>
</dbReference>
<feature type="transmembrane region" description="Helical" evidence="3">
    <location>
        <begin position="6"/>
        <end position="26"/>
    </location>
</feature>
<dbReference type="VEuPathDB" id="PlasmoDB:PBANKA_0906000"/>
<gene>
    <name evidence="5" type="ORF">PBNK65NY_000177200</name>
</gene>
<dbReference type="InterPro" id="IPR029058">
    <property type="entry name" value="AB_hydrolase_fold"/>
</dbReference>
<evidence type="ECO:0000256" key="1">
    <source>
        <dbReference type="ARBA" id="ARBA00008645"/>
    </source>
</evidence>
<dbReference type="InterPro" id="IPR000073">
    <property type="entry name" value="AB_hydrolase_1"/>
</dbReference>